<dbReference type="Proteomes" id="UP000000630">
    <property type="component" value="Chromosome"/>
</dbReference>
<dbReference type="GO" id="GO:0005525">
    <property type="term" value="F:GTP binding"/>
    <property type="evidence" value="ECO:0007669"/>
    <property type="project" value="UniProtKB-KW"/>
</dbReference>
<evidence type="ECO:0000256" key="5">
    <source>
        <dbReference type="ARBA" id="ARBA00022723"/>
    </source>
</evidence>
<evidence type="ECO:0000256" key="3">
    <source>
        <dbReference type="ARBA" id="ARBA00012762"/>
    </source>
</evidence>
<keyword evidence="13" id="KW-1185">Reference proteome</keyword>
<dbReference type="Pfam" id="PF00925">
    <property type="entry name" value="GTP_cyclohydro2"/>
    <property type="match status" value="1"/>
</dbReference>
<comment type="catalytic activity">
    <reaction evidence="10">
        <text>GTP + 4 H2O = 2,5-diamino-6-hydroxy-4-(5-phosphoribosylamino)-pyrimidine + formate + 2 phosphate + 3 H(+)</text>
        <dbReference type="Rhea" id="RHEA:23704"/>
        <dbReference type="ChEBI" id="CHEBI:15377"/>
        <dbReference type="ChEBI" id="CHEBI:15378"/>
        <dbReference type="ChEBI" id="CHEBI:15740"/>
        <dbReference type="ChEBI" id="CHEBI:37565"/>
        <dbReference type="ChEBI" id="CHEBI:43474"/>
        <dbReference type="ChEBI" id="CHEBI:58614"/>
        <dbReference type="EC" id="3.5.4.25"/>
    </reaction>
</comment>
<keyword evidence="9" id="KW-0342">GTP-binding</keyword>
<evidence type="ECO:0000313" key="13">
    <source>
        <dbReference type="Proteomes" id="UP000000630"/>
    </source>
</evidence>
<evidence type="ECO:0000256" key="4">
    <source>
        <dbReference type="ARBA" id="ARBA00022619"/>
    </source>
</evidence>
<organism evidence="12 13">
    <name type="scientific">Anaplasma centrale (strain Israel)</name>
    <name type="common">Anaplasma marginale subsp. centrale (strain Israel)</name>
    <dbReference type="NCBI Taxonomy" id="574556"/>
    <lineage>
        <taxon>Bacteria</taxon>
        <taxon>Pseudomonadati</taxon>
        <taxon>Pseudomonadota</taxon>
        <taxon>Alphaproteobacteria</taxon>
        <taxon>Rickettsiales</taxon>
        <taxon>Anaplasmataceae</taxon>
        <taxon>Anaplasma</taxon>
    </lineage>
</organism>
<dbReference type="NCBIfam" id="NF001591">
    <property type="entry name" value="PRK00393.1"/>
    <property type="match status" value="1"/>
</dbReference>
<dbReference type="GO" id="GO:0005829">
    <property type="term" value="C:cytosol"/>
    <property type="evidence" value="ECO:0007669"/>
    <property type="project" value="TreeGrafter"/>
</dbReference>
<comment type="pathway">
    <text evidence="2">Cofactor biosynthesis; riboflavin biosynthesis; 5-amino-6-(D-ribitylamino)uracil from GTP: step 1/4.</text>
</comment>
<dbReference type="PANTHER" id="PTHR21327:SF18">
    <property type="entry name" value="3,4-DIHYDROXY-2-BUTANONE 4-PHOSPHATE SYNTHASE"/>
    <property type="match status" value="1"/>
</dbReference>
<keyword evidence="5" id="KW-0479">Metal-binding</keyword>
<name>D1ATB5_ANACI</name>
<dbReference type="AlphaFoldDB" id="D1ATB5"/>
<keyword evidence="8" id="KW-0862">Zinc</keyword>
<dbReference type="GO" id="GO:0003935">
    <property type="term" value="F:GTP cyclohydrolase II activity"/>
    <property type="evidence" value="ECO:0007669"/>
    <property type="project" value="UniProtKB-EC"/>
</dbReference>
<keyword evidence="4" id="KW-0686">Riboflavin biosynthesis</keyword>
<dbReference type="STRING" id="574556.ACIS_00089"/>
<dbReference type="UniPathway" id="UPA00275"/>
<dbReference type="RefSeq" id="WP_012880280.1">
    <property type="nucleotide sequence ID" value="NC_013532.1"/>
</dbReference>
<dbReference type="KEGG" id="acn:ACIS_00089"/>
<evidence type="ECO:0000256" key="6">
    <source>
        <dbReference type="ARBA" id="ARBA00022741"/>
    </source>
</evidence>
<dbReference type="GO" id="GO:0046872">
    <property type="term" value="F:metal ion binding"/>
    <property type="evidence" value="ECO:0007669"/>
    <property type="project" value="UniProtKB-KW"/>
</dbReference>
<dbReference type="CDD" id="cd00641">
    <property type="entry name" value="GTP_cyclohydro2"/>
    <property type="match status" value="1"/>
</dbReference>
<feature type="domain" description="GTP cyclohydrolase II" evidence="11">
    <location>
        <begin position="187"/>
        <end position="338"/>
    </location>
</feature>
<dbReference type="EC" id="3.5.4.25" evidence="3"/>
<evidence type="ECO:0000256" key="10">
    <source>
        <dbReference type="ARBA" id="ARBA00049295"/>
    </source>
</evidence>
<sequence length="362" mass="39411">MNLIGKAFGFGNNLVERAVLEIRRCAPVVLHTCGKYALVFPSELLEEHSFATLTEFSSKVYLLLTGRRMAAVAGGHEPSRVLASNLTLTDIAAALATGVSLPPNAQVTSSNNPLDRHAVDLMKLAKLLPSALVVDMELADDGAMEQWCAQNNVLCLACDALSGYREEYRLHEVCRSDLCLHSALVSKILVYRSNLGEPEHYAIIIGNPSLVNPVVRLHSSCYTGDLLGSMSCDCRGQLLHAIQFLGSGHGGIVLYISQEGRGIGLANKIRAYNLQTRNSLDTVDANRFLGFDDDERDFLPAAHILNALGVTEFQMLTSNPSKVSGMRAHGFNVTKMIPLSVGTHERNIGYIKTKIERLGHVN</sequence>
<gene>
    <name evidence="12" type="primary">ribA</name>
    <name evidence="12" type="ordered locus">ACIS_00089</name>
</gene>
<dbReference type="GO" id="GO:0009231">
    <property type="term" value="P:riboflavin biosynthetic process"/>
    <property type="evidence" value="ECO:0007669"/>
    <property type="project" value="UniProtKB-UniPathway"/>
</dbReference>
<comment type="cofactor">
    <cofactor evidence="1">
        <name>Zn(2+)</name>
        <dbReference type="ChEBI" id="CHEBI:29105"/>
    </cofactor>
</comment>
<dbReference type="HOGENOM" id="CLU_020273_1_2_5"/>
<accession>D1ATB5</accession>
<dbReference type="InterPro" id="IPR036144">
    <property type="entry name" value="RibA-like_sf"/>
</dbReference>
<evidence type="ECO:0000256" key="7">
    <source>
        <dbReference type="ARBA" id="ARBA00022801"/>
    </source>
</evidence>
<evidence type="ECO:0000313" key="12">
    <source>
        <dbReference type="EMBL" id="ACZ48793.1"/>
    </source>
</evidence>
<dbReference type="eggNOG" id="COG0807">
    <property type="taxonomic scope" value="Bacteria"/>
</dbReference>
<evidence type="ECO:0000256" key="2">
    <source>
        <dbReference type="ARBA" id="ARBA00004853"/>
    </source>
</evidence>
<dbReference type="GO" id="GO:0008686">
    <property type="term" value="F:3,4-dihydroxy-2-butanone-4-phosphate synthase activity"/>
    <property type="evidence" value="ECO:0007669"/>
    <property type="project" value="TreeGrafter"/>
</dbReference>
<dbReference type="EMBL" id="CP001759">
    <property type="protein sequence ID" value="ACZ48793.1"/>
    <property type="molecule type" value="Genomic_DNA"/>
</dbReference>
<reference evidence="12 13" key="1">
    <citation type="journal article" date="2010" name="J. Bacteriol.">
        <title>Complete genome sequence of Anaplasma marginale subsp. centrale.</title>
        <authorList>
            <person name="Herndon D.R."/>
            <person name="Palmer G.H."/>
            <person name="Shkap V."/>
            <person name="Knowles D.P. Jr."/>
            <person name="Brayton K.A."/>
        </authorList>
    </citation>
    <scope>NUCLEOTIDE SEQUENCE [LARGE SCALE GENOMIC DNA]</scope>
    <source>
        <strain evidence="12 13">Israel</strain>
    </source>
</reference>
<dbReference type="PANTHER" id="PTHR21327">
    <property type="entry name" value="GTP CYCLOHYDROLASE II-RELATED"/>
    <property type="match status" value="1"/>
</dbReference>
<evidence type="ECO:0000256" key="9">
    <source>
        <dbReference type="ARBA" id="ARBA00023134"/>
    </source>
</evidence>
<dbReference type="Gene3D" id="3.40.50.10990">
    <property type="entry name" value="GTP cyclohydrolase II"/>
    <property type="match status" value="1"/>
</dbReference>
<evidence type="ECO:0000256" key="8">
    <source>
        <dbReference type="ARBA" id="ARBA00022833"/>
    </source>
</evidence>
<dbReference type="InterPro" id="IPR032677">
    <property type="entry name" value="GTP_cyclohydro_II"/>
</dbReference>
<keyword evidence="6" id="KW-0547">Nucleotide-binding</keyword>
<dbReference type="OrthoDB" id="9793111at2"/>
<keyword evidence="7 12" id="KW-0378">Hydrolase</keyword>
<protein>
    <recommendedName>
        <fullName evidence="3">GTP cyclohydrolase II</fullName>
        <ecNumber evidence="3">3.5.4.25</ecNumber>
    </recommendedName>
</protein>
<dbReference type="SUPFAM" id="SSF142695">
    <property type="entry name" value="RibA-like"/>
    <property type="match status" value="1"/>
</dbReference>
<evidence type="ECO:0000256" key="1">
    <source>
        <dbReference type="ARBA" id="ARBA00001947"/>
    </source>
</evidence>
<evidence type="ECO:0000259" key="11">
    <source>
        <dbReference type="Pfam" id="PF00925"/>
    </source>
</evidence>
<proteinExistence type="predicted"/>
<dbReference type="InterPro" id="IPR000926">
    <property type="entry name" value="RibA"/>
</dbReference>